<dbReference type="InterPro" id="IPR036390">
    <property type="entry name" value="WH_DNA-bd_sf"/>
</dbReference>
<accession>A0A6J6UW50</accession>
<keyword evidence="4" id="KW-0131">Cell cycle</keyword>
<dbReference type="EMBL" id="CAEZZJ010000122">
    <property type="protein sequence ID" value="CAB4762953.1"/>
    <property type="molecule type" value="Genomic_DNA"/>
</dbReference>
<organism evidence="5">
    <name type="scientific">freshwater metagenome</name>
    <dbReference type="NCBI Taxonomy" id="449393"/>
    <lineage>
        <taxon>unclassified sequences</taxon>
        <taxon>metagenomes</taxon>
        <taxon>ecological metagenomes</taxon>
    </lineage>
</organism>
<evidence type="ECO:0000256" key="4">
    <source>
        <dbReference type="ARBA" id="ARBA00023306"/>
    </source>
</evidence>
<name>A0A6J6UW50_9ZZZZ</name>
<dbReference type="GO" id="GO:0051301">
    <property type="term" value="P:cell division"/>
    <property type="evidence" value="ECO:0007669"/>
    <property type="project" value="UniProtKB-KW"/>
</dbReference>
<dbReference type="SUPFAM" id="SSF46785">
    <property type="entry name" value="Winged helix' DNA-binding domain"/>
    <property type="match status" value="2"/>
</dbReference>
<dbReference type="GO" id="GO:0051304">
    <property type="term" value="P:chromosome separation"/>
    <property type="evidence" value="ECO:0007669"/>
    <property type="project" value="InterPro"/>
</dbReference>
<dbReference type="PANTHER" id="PTHR34298:SF2">
    <property type="entry name" value="SEGREGATION AND CONDENSATION PROTEIN B"/>
    <property type="match status" value="1"/>
</dbReference>
<gene>
    <name evidence="5" type="ORF">UFOPK2852_00908</name>
</gene>
<reference evidence="5" key="1">
    <citation type="submission" date="2020-05" db="EMBL/GenBank/DDBJ databases">
        <authorList>
            <person name="Chiriac C."/>
            <person name="Salcher M."/>
            <person name="Ghai R."/>
            <person name="Kavagutti S V."/>
        </authorList>
    </citation>
    <scope>NUCLEOTIDE SEQUENCE</scope>
</reference>
<evidence type="ECO:0000256" key="3">
    <source>
        <dbReference type="ARBA" id="ARBA00022829"/>
    </source>
</evidence>
<keyword evidence="2" id="KW-0132">Cell division</keyword>
<sequence>MSNSELNRSLEAILMVVDEPVSEVILAQITETPTEIVLEALLALATEYQNMGRGFELRQVSGGWRFYSHPDLAPVVEKFVLDGQQSRLTQAALETLAVIAYRQPVSRARVSAIRGVNVEAVMKTLVTRGLVEEAGIEHETGAILYSTTSFFLEKLGLNAVSDLPALAPFLPDVDGLDEVLQTLTD</sequence>
<dbReference type="InterPro" id="IPR005234">
    <property type="entry name" value="ScpB_csome_segregation"/>
</dbReference>
<dbReference type="NCBIfam" id="TIGR00281">
    <property type="entry name" value="SMC-Scp complex subunit ScpB"/>
    <property type="match status" value="1"/>
</dbReference>
<evidence type="ECO:0000313" key="5">
    <source>
        <dbReference type="EMBL" id="CAB4762953.1"/>
    </source>
</evidence>
<evidence type="ECO:0000256" key="2">
    <source>
        <dbReference type="ARBA" id="ARBA00022618"/>
    </source>
</evidence>
<proteinExistence type="predicted"/>
<keyword evidence="3" id="KW-0159">Chromosome partition</keyword>
<dbReference type="PIRSF" id="PIRSF019345">
    <property type="entry name" value="ScpB"/>
    <property type="match status" value="1"/>
</dbReference>
<dbReference type="InterPro" id="IPR036388">
    <property type="entry name" value="WH-like_DNA-bd_sf"/>
</dbReference>
<dbReference type="Pfam" id="PF04079">
    <property type="entry name" value="SMC_ScpB"/>
    <property type="match status" value="1"/>
</dbReference>
<dbReference type="AlphaFoldDB" id="A0A6J6UW50"/>
<dbReference type="PANTHER" id="PTHR34298">
    <property type="entry name" value="SEGREGATION AND CONDENSATION PROTEIN B"/>
    <property type="match status" value="1"/>
</dbReference>
<keyword evidence="1" id="KW-0963">Cytoplasm</keyword>
<dbReference type="Gene3D" id="1.10.10.10">
    <property type="entry name" value="Winged helix-like DNA-binding domain superfamily/Winged helix DNA-binding domain"/>
    <property type="match status" value="2"/>
</dbReference>
<evidence type="ECO:0000256" key="1">
    <source>
        <dbReference type="ARBA" id="ARBA00022490"/>
    </source>
</evidence>
<protein>
    <submittedName>
        <fullName evidence="5">Unannotated protein</fullName>
    </submittedName>
</protein>